<dbReference type="AlphaFoldDB" id="A0A6J4VUG4"/>
<dbReference type="InterPro" id="IPR036388">
    <property type="entry name" value="WH-like_DNA-bd_sf"/>
</dbReference>
<dbReference type="SUPFAM" id="SSF46785">
    <property type="entry name" value="Winged helix' DNA-binding domain"/>
    <property type="match status" value="1"/>
</dbReference>
<dbReference type="InterPro" id="IPR036390">
    <property type="entry name" value="WH_DNA-bd_sf"/>
</dbReference>
<dbReference type="GO" id="GO:0003700">
    <property type="term" value="F:DNA-binding transcription factor activity"/>
    <property type="evidence" value="ECO:0007669"/>
    <property type="project" value="TreeGrafter"/>
</dbReference>
<dbReference type="Pfam" id="PF02082">
    <property type="entry name" value="Rrf2"/>
    <property type="match status" value="1"/>
</dbReference>
<dbReference type="InterPro" id="IPR030489">
    <property type="entry name" value="TR_Rrf2-type_CS"/>
</dbReference>
<dbReference type="PANTHER" id="PTHR33221:SF5">
    <property type="entry name" value="HTH-TYPE TRANSCRIPTIONAL REGULATOR ISCR"/>
    <property type="match status" value="1"/>
</dbReference>
<reference evidence="2" key="1">
    <citation type="submission" date="2020-02" db="EMBL/GenBank/DDBJ databases">
        <authorList>
            <person name="Meier V. D."/>
        </authorList>
    </citation>
    <scope>NUCLEOTIDE SEQUENCE</scope>
    <source>
        <strain evidence="2">AVDCRST_MAG59</strain>
    </source>
</reference>
<dbReference type="GO" id="GO:0003677">
    <property type="term" value="F:DNA binding"/>
    <property type="evidence" value="ECO:0007669"/>
    <property type="project" value="UniProtKB-KW"/>
</dbReference>
<dbReference type="EMBL" id="CADCWF010000377">
    <property type="protein sequence ID" value="CAA9585307.1"/>
    <property type="molecule type" value="Genomic_DNA"/>
</dbReference>
<dbReference type="Gene3D" id="1.10.10.10">
    <property type="entry name" value="Winged helix-like DNA-binding domain superfamily/Winged helix DNA-binding domain"/>
    <property type="match status" value="1"/>
</dbReference>
<keyword evidence="2" id="KW-0808">Transferase</keyword>
<dbReference type="PANTHER" id="PTHR33221">
    <property type="entry name" value="WINGED HELIX-TURN-HELIX TRANSCRIPTIONAL REGULATOR, RRF2 FAMILY"/>
    <property type="match status" value="1"/>
</dbReference>
<proteinExistence type="predicted"/>
<dbReference type="PROSITE" id="PS51197">
    <property type="entry name" value="HTH_RRF2_2"/>
    <property type="match status" value="1"/>
</dbReference>
<evidence type="ECO:0000256" key="1">
    <source>
        <dbReference type="ARBA" id="ARBA00023125"/>
    </source>
</evidence>
<dbReference type="GO" id="GO:0005829">
    <property type="term" value="C:cytosol"/>
    <property type="evidence" value="ECO:0007669"/>
    <property type="project" value="TreeGrafter"/>
</dbReference>
<sequence>MQVNAKVDYALRALVELANAGPGPVKAEAISRAQGIPLKFLENIMLELRHAGLVISQRGQVGGYRLGREPNEITLADIIRVVDGPLANVRGLSPERLEYTGPATALRDVWIALRANMRAVLEAVTLEDLRDGVLPPQVLALTQAPDAWSRR</sequence>
<protein>
    <submittedName>
        <fullName evidence="2">Predicted transcriptional regulator of sulfate adenylyltransferase, Rrf2 family</fullName>
    </submittedName>
</protein>
<keyword evidence="2" id="KW-0548">Nucleotidyltransferase</keyword>
<dbReference type="InterPro" id="IPR000944">
    <property type="entry name" value="Tscrpt_reg_Rrf2"/>
</dbReference>
<evidence type="ECO:0000313" key="2">
    <source>
        <dbReference type="EMBL" id="CAA9585307.1"/>
    </source>
</evidence>
<dbReference type="NCBIfam" id="TIGR00738">
    <property type="entry name" value="rrf2_super"/>
    <property type="match status" value="1"/>
</dbReference>
<name>A0A6J4VUG4_9BACT</name>
<dbReference type="GO" id="GO:0016779">
    <property type="term" value="F:nucleotidyltransferase activity"/>
    <property type="evidence" value="ECO:0007669"/>
    <property type="project" value="UniProtKB-KW"/>
</dbReference>
<accession>A0A6J4VUG4</accession>
<organism evidence="2">
    <name type="scientific">uncultured Thermomicrobiales bacterium</name>
    <dbReference type="NCBI Taxonomy" id="1645740"/>
    <lineage>
        <taxon>Bacteria</taxon>
        <taxon>Pseudomonadati</taxon>
        <taxon>Thermomicrobiota</taxon>
        <taxon>Thermomicrobia</taxon>
        <taxon>Thermomicrobiales</taxon>
        <taxon>environmental samples</taxon>
    </lineage>
</organism>
<dbReference type="PROSITE" id="PS01332">
    <property type="entry name" value="HTH_RRF2_1"/>
    <property type="match status" value="1"/>
</dbReference>
<keyword evidence="1" id="KW-0238">DNA-binding</keyword>
<gene>
    <name evidence="2" type="ORF">AVDCRST_MAG59-5408</name>
</gene>